<dbReference type="EMBL" id="JAVFHQ010000056">
    <property type="protein sequence ID" value="KAK4541180.1"/>
    <property type="molecule type" value="Genomic_DNA"/>
</dbReference>
<evidence type="ECO:0000313" key="2">
    <source>
        <dbReference type="Proteomes" id="UP001324427"/>
    </source>
</evidence>
<keyword evidence="2" id="KW-1185">Reference proteome</keyword>
<sequence length="245" mass="26178">MADGNDIATEVIADQGDLFLIVGDKKKAKLRVSSAMLKGTSAVFAAMLGPHFQEGQGTCSAESPKEISFPDDDAIAMSDMCNLLHHKTPKELAGFPVSKTIVAVAVVIDNRHRRERQGAQRRISGALPVLGAPTCSLTSNPCRPFYDDAFARTITAAFKLDYWPPAFDENNSIAAAITTIKGIGDLSRKPTGCDHTLGHKTMVTAAEFIDLATSVEKGCEGLCLQCVKEGVLDLGTKCARKEHAS</sequence>
<name>A0AAV9J913_9PEZI</name>
<protein>
    <recommendedName>
        <fullName evidence="3">BTB domain-containing protein</fullName>
    </recommendedName>
</protein>
<accession>A0AAV9J913</accession>
<evidence type="ECO:0008006" key="3">
    <source>
        <dbReference type="Google" id="ProtNLM"/>
    </source>
</evidence>
<reference evidence="1 2" key="1">
    <citation type="submission" date="2021-11" db="EMBL/GenBank/DDBJ databases">
        <title>Black yeast isolated from Biological Soil Crust.</title>
        <authorList>
            <person name="Kurbessoian T."/>
        </authorList>
    </citation>
    <scope>NUCLEOTIDE SEQUENCE [LARGE SCALE GENOMIC DNA]</scope>
    <source>
        <strain evidence="1 2">CCFEE 5522</strain>
    </source>
</reference>
<dbReference type="Gene3D" id="3.30.710.10">
    <property type="entry name" value="Potassium Channel Kv1.1, Chain A"/>
    <property type="match status" value="1"/>
</dbReference>
<proteinExistence type="predicted"/>
<dbReference type="InterPro" id="IPR011333">
    <property type="entry name" value="SKP1/BTB/POZ_sf"/>
</dbReference>
<comment type="caution">
    <text evidence="1">The sequence shown here is derived from an EMBL/GenBank/DDBJ whole genome shotgun (WGS) entry which is preliminary data.</text>
</comment>
<dbReference type="AlphaFoldDB" id="A0AAV9J913"/>
<evidence type="ECO:0000313" key="1">
    <source>
        <dbReference type="EMBL" id="KAK4541180.1"/>
    </source>
</evidence>
<dbReference type="Proteomes" id="UP001324427">
    <property type="component" value="Unassembled WGS sequence"/>
</dbReference>
<organism evidence="1 2">
    <name type="scientific">Oleoguttula mirabilis</name>
    <dbReference type="NCBI Taxonomy" id="1507867"/>
    <lineage>
        <taxon>Eukaryota</taxon>
        <taxon>Fungi</taxon>
        <taxon>Dikarya</taxon>
        <taxon>Ascomycota</taxon>
        <taxon>Pezizomycotina</taxon>
        <taxon>Dothideomycetes</taxon>
        <taxon>Dothideomycetidae</taxon>
        <taxon>Mycosphaerellales</taxon>
        <taxon>Teratosphaeriaceae</taxon>
        <taxon>Oleoguttula</taxon>
    </lineage>
</organism>
<gene>
    <name evidence="1" type="ORF">LTR36_008254</name>
</gene>